<sequence>MAEELRAFFFRESICRSLSLRSLYFCLPPPWISIGNEVNLFVMEHVAVAAVTVGVLMSGGHSGGGVTLITTAPLLTTAGLTLTPTCIRKYQPLTFLYMHRTLSPLNDYESYEAHQISPNPGLTSDIRSIVITPTPHLPIIIPALALTQSNTP</sequence>
<keyword evidence="2" id="KW-1185">Reference proteome</keyword>
<protein>
    <submittedName>
        <fullName evidence="1">Uncharacterized protein</fullName>
    </submittedName>
</protein>
<comment type="caution">
    <text evidence="1">The sequence shown here is derived from an EMBL/GenBank/DDBJ whole genome shotgun (WGS) entry which is preliminary data.</text>
</comment>
<proteinExistence type="predicted"/>
<evidence type="ECO:0000313" key="1">
    <source>
        <dbReference type="EMBL" id="MPC12682.1"/>
    </source>
</evidence>
<dbReference type="EMBL" id="VSRR010000230">
    <property type="protein sequence ID" value="MPC12682.1"/>
    <property type="molecule type" value="Genomic_DNA"/>
</dbReference>
<gene>
    <name evidence="1" type="ORF">E2C01_005388</name>
</gene>
<dbReference type="AlphaFoldDB" id="A0A5B7CSM9"/>
<name>A0A5B7CSM9_PORTR</name>
<reference evidence="1 2" key="1">
    <citation type="submission" date="2019-05" db="EMBL/GenBank/DDBJ databases">
        <title>Another draft genome of Portunus trituberculatus and its Hox gene families provides insights of decapod evolution.</title>
        <authorList>
            <person name="Jeong J.-H."/>
            <person name="Song I."/>
            <person name="Kim S."/>
            <person name="Choi T."/>
            <person name="Kim D."/>
            <person name="Ryu S."/>
            <person name="Kim W."/>
        </authorList>
    </citation>
    <scope>NUCLEOTIDE SEQUENCE [LARGE SCALE GENOMIC DNA]</scope>
    <source>
        <tissue evidence="1">Muscle</tissue>
    </source>
</reference>
<evidence type="ECO:0000313" key="2">
    <source>
        <dbReference type="Proteomes" id="UP000324222"/>
    </source>
</evidence>
<accession>A0A5B7CSM9</accession>
<organism evidence="1 2">
    <name type="scientific">Portunus trituberculatus</name>
    <name type="common">Swimming crab</name>
    <name type="synonym">Neptunus trituberculatus</name>
    <dbReference type="NCBI Taxonomy" id="210409"/>
    <lineage>
        <taxon>Eukaryota</taxon>
        <taxon>Metazoa</taxon>
        <taxon>Ecdysozoa</taxon>
        <taxon>Arthropoda</taxon>
        <taxon>Crustacea</taxon>
        <taxon>Multicrustacea</taxon>
        <taxon>Malacostraca</taxon>
        <taxon>Eumalacostraca</taxon>
        <taxon>Eucarida</taxon>
        <taxon>Decapoda</taxon>
        <taxon>Pleocyemata</taxon>
        <taxon>Brachyura</taxon>
        <taxon>Eubrachyura</taxon>
        <taxon>Portunoidea</taxon>
        <taxon>Portunidae</taxon>
        <taxon>Portuninae</taxon>
        <taxon>Portunus</taxon>
    </lineage>
</organism>
<dbReference type="Proteomes" id="UP000324222">
    <property type="component" value="Unassembled WGS sequence"/>
</dbReference>